<organism evidence="14 15">
    <name type="scientific">Coniochaeta hoffmannii</name>
    <dbReference type="NCBI Taxonomy" id="91930"/>
    <lineage>
        <taxon>Eukaryota</taxon>
        <taxon>Fungi</taxon>
        <taxon>Dikarya</taxon>
        <taxon>Ascomycota</taxon>
        <taxon>Pezizomycotina</taxon>
        <taxon>Sordariomycetes</taxon>
        <taxon>Sordariomycetidae</taxon>
        <taxon>Coniochaetales</taxon>
        <taxon>Coniochaetaceae</taxon>
        <taxon>Coniochaeta</taxon>
    </lineage>
</organism>
<comment type="function">
    <text evidence="9">Acts as a component of the peripheral membrane COG complex that is involved in intra-Golgi protein trafficking. COG is located at the cis-Golgi, and regulates tethering of retrograde intra-Golgi vesicles and possibly a number of other membrane trafficking events.</text>
</comment>
<dbReference type="Pfam" id="PF20653">
    <property type="entry name" value="COG6_C"/>
    <property type="match status" value="1"/>
</dbReference>
<dbReference type="GO" id="GO:0006891">
    <property type="term" value="P:intra-Golgi vesicle-mediated transport"/>
    <property type="evidence" value="ECO:0007669"/>
    <property type="project" value="UniProtKB-UniRule"/>
</dbReference>
<evidence type="ECO:0000256" key="1">
    <source>
        <dbReference type="ARBA" id="ARBA00004395"/>
    </source>
</evidence>
<evidence type="ECO:0000256" key="3">
    <source>
        <dbReference type="ARBA" id="ARBA00020973"/>
    </source>
</evidence>
<dbReference type="SMART" id="SM01087">
    <property type="entry name" value="COG6"/>
    <property type="match status" value="1"/>
</dbReference>
<dbReference type="InterPro" id="IPR048368">
    <property type="entry name" value="COG6_N"/>
</dbReference>
<dbReference type="Pfam" id="PF06419">
    <property type="entry name" value="COG6_N"/>
    <property type="match status" value="1"/>
</dbReference>
<name>A0AA38RLH5_9PEZI</name>
<evidence type="ECO:0000256" key="11">
    <source>
        <dbReference type="SAM" id="MobiDB-lite"/>
    </source>
</evidence>
<accession>A0AA38RLH5</accession>
<dbReference type="PANTHER" id="PTHR21506:SF0">
    <property type="entry name" value="CONSERVED OLIGOMERIC GOLGI COMPLEX SUBUNIT 6"/>
    <property type="match status" value="1"/>
</dbReference>
<sequence>MNPNSAPPPLTSLPSFKDAPQSPLTPGTPGTPGTLRNLNPFSSKVTAVLSTSFADAEFSDALSLLDARRLVNTPDTRRQLRLDLQKELIDSNGDIISQFGKVAEQLRRIGNTIGKLNAGFNDMKTQIAAANAATEPVIGEASSLIARKSQVETRQKLLASFNDHFLLSEDEVAVLTLTSEPVDERFFTVLSKAKKITKDCELLLGFEDQTLGLEIMEQTSKNLNLAFQKLYRWIQREFKTLNLENPQIGSSIRHALRVLAERPSLFQSCLDFFSEAREHILSDAFHTALTGSTPTGAEDPSVKPIELVAHDLLRYVGDMLAWMHSAAVGEREALEVFFVSEGGEIAKGIQEGLENEVWRLAAEDSEEIVDFDPVAALNELVDRDMSGAVRILRQRVEQVVQTNEETILAYKLANLLNFYRETFSRLVTNNSVLVEALGNLESEAMRQFRALMRDHIATLQGEFQHTPADLGLPDFLHDALEQLTAIMKTYDTSLTSSSNREGDFQPILAEALDPFLDGCQNVGRGLESPDDSIFLINCFEAARDSLSQFDFTQGKTNELQAKVDDEARKLTQSQYLFLRTQSGLDGLMDALLPLNSTNEDAEKVADLEAVHPAALTQASQALDDFLPSALMDAMENLKRLLDARLVTEITEEAAEKFCADFEHVEEMLMLADELAEQEDEDQETESLRALFPRTSGEIRVLLS</sequence>
<dbReference type="AlphaFoldDB" id="A0AA38RLH5"/>
<evidence type="ECO:0000256" key="6">
    <source>
        <dbReference type="ARBA" id="ARBA00023034"/>
    </source>
</evidence>
<comment type="similarity">
    <text evidence="2 10">Belongs to the COG6 family.</text>
</comment>
<keyword evidence="6 10" id="KW-0333">Golgi apparatus</keyword>
<dbReference type="InterPro" id="IPR010490">
    <property type="entry name" value="COG6"/>
</dbReference>
<evidence type="ECO:0000313" key="15">
    <source>
        <dbReference type="Proteomes" id="UP001174691"/>
    </source>
</evidence>
<gene>
    <name evidence="14" type="ORF">NKR19_g7377</name>
</gene>
<dbReference type="GO" id="GO:0017119">
    <property type="term" value="C:Golgi transport complex"/>
    <property type="evidence" value="ECO:0007669"/>
    <property type="project" value="UniProtKB-UniRule"/>
</dbReference>
<keyword evidence="5 10" id="KW-0653">Protein transport</keyword>
<keyword evidence="4 10" id="KW-0813">Transport</keyword>
<dbReference type="Proteomes" id="UP001174691">
    <property type="component" value="Unassembled WGS sequence"/>
</dbReference>
<evidence type="ECO:0000256" key="4">
    <source>
        <dbReference type="ARBA" id="ARBA00022448"/>
    </source>
</evidence>
<comment type="function">
    <text evidence="10">Acts as component of the peripheral membrane COG complex that is involved in intra-Golgi protein trafficking. COG is located at the cis-Golgi, and regulates tethering of retrograde intra-Golgi vesicles and possibly a number of other membrane trafficking events.</text>
</comment>
<keyword evidence="7 10" id="KW-0472">Membrane</keyword>
<protein>
    <recommendedName>
        <fullName evidence="3 10">Conserved oligomeric Golgi complex subunit 6</fullName>
        <shortName evidence="10">COG complex subunit 6</shortName>
    </recommendedName>
    <alternativeName>
        <fullName evidence="8 10">Component of oligomeric Golgi complex 6</fullName>
    </alternativeName>
</protein>
<feature type="region of interest" description="Disordered" evidence="11">
    <location>
        <begin position="1"/>
        <end position="36"/>
    </location>
</feature>
<evidence type="ECO:0000256" key="8">
    <source>
        <dbReference type="ARBA" id="ARBA00031348"/>
    </source>
</evidence>
<comment type="caution">
    <text evidence="14">The sequence shown here is derived from an EMBL/GenBank/DDBJ whole genome shotgun (WGS) entry which is preliminary data.</text>
</comment>
<proteinExistence type="inferred from homology"/>
<dbReference type="GO" id="GO:0015031">
    <property type="term" value="P:protein transport"/>
    <property type="evidence" value="ECO:0007669"/>
    <property type="project" value="UniProtKB-KW"/>
</dbReference>
<evidence type="ECO:0000256" key="9">
    <source>
        <dbReference type="ARBA" id="ARBA00043873"/>
    </source>
</evidence>
<comment type="subunit">
    <text evidence="10">Component of the conserved oligomeric Golgi complex.</text>
</comment>
<dbReference type="GO" id="GO:0000139">
    <property type="term" value="C:Golgi membrane"/>
    <property type="evidence" value="ECO:0007669"/>
    <property type="project" value="UniProtKB-SubCell"/>
</dbReference>
<feature type="domain" description="Conserved oligomeric complex COG6 N-terminal" evidence="12">
    <location>
        <begin position="65"/>
        <end position="176"/>
    </location>
</feature>
<dbReference type="EMBL" id="JANBVN010000127">
    <property type="protein sequence ID" value="KAJ9142014.1"/>
    <property type="molecule type" value="Genomic_DNA"/>
</dbReference>
<evidence type="ECO:0000313" key="14">
    <source>
        <dbReference type="EMBL" id="KAJ9142014.1"/>
    </source>
</evidence>
<evidence type="ECO:0000259" key="12">
    <source>
        <dbReference type="Pfam" id="PF06419"/>
    </source>
</evidence>
<dbReference type="PANTHER" id="PTHR21506">
    <property type="entry name" value="COMPONENT OF OLIGOMERIC GOLGI COMPLEX 6"/>
    <property type="match status" value="1"/>
</dbReference>
<feature type="compositionally biased region" description="Pro residues" evidence="11">
    <location>
        <begin position="1"/>
        <end position="11"/>
    </location>
</feature>
<evidence type="ECO:0000256" key="2">
    <source>
        <dbReference type="ARBA" id="ARBA00011023"/>
    </source>
</evidence>
<feature type="domain" description="Conserved Oligomeric Golgi complex subunit 6 C-terminal" evidence="13">
    <location>
        <begin position="209"/>
        <end position="702"/>
    </location>
</feature>
<evidence type="ECO:0000256" key="5">
    <source>
        <dbReference type="ARBA" id="ARBA00022927"/>
    </source>
</evidence>
<keyword evidence="15" id="KW-1185">Reference proteome</keyword>
<evidence type="ECO:0000256" key="10">
    <source>
        <dbReference type="RuleBase" id="RU365075"/>
    </source>
</evidence>
<comment type="subcellular location">
    <subcellularLocation>
        <location evidence="1 10">Golgi apparatus membrane</location>
        <topology evidence="1 10">Peripheral membrane protein</topology>
    </subcellularLocation>
</comment>
<dbReference type="InterPro" id="IPR048369">
    <property type="entry name" value="COG6_C"/>
</dbReference>
<reference evidence="14" key="1">
    <citation type="submission" date="2022-07" db="EMBL/GenBank/DDBJ databases">
        <title>Fungi with potential for degradation of polypropylene.</title>
        <authorList>
            <person name="Gostincar C."/>
        </authorList>
    </citation>
    <scope>NUCLEOTIDE SEQUENCE</scope>
    <source>
        <strain evidence="14">EXF-13287</strain>
    </source>
</reference>
<evidence type="ECO:0000259" key="13">
    <source>
        <dbReference type="Pfam" id="PF20653"/>
    </source>
</evidence>
<feature type="compositionally biased region" description="Low complexity" evidence="11">
    <location>
        <begin position="24"/>
        <end position="35"/>
    </location>
</feature>
<evidence type="ECO:0000256" key="7">
    <source>
        <dbReference type="ARBA" id="ARBA00023136"/>
    </source>
</evidence>